<evidence type="ECO:0000313" key="2">
    <source>
        <dbReference type="EMBL" id="MCL7048903.1"/>
    </source>
</evidence>
<comment type="caution">
    <text evidence="2">The sequence shown here is derived from an EMBL/GenBank/DDBJ whole genome shotgun (WGS) entry which is preliminary data.</text>
</comment>
<reference evidence="2" key="1">
    <citation type="submission" date="2022-03" db="EMBL/GenBank/DDBJ databases">
        <title>A functionally conserved STORR gene fusion in Papaver species that diverged 16.8 million years ago.</title>
        <authorList>
            <person name="Catania T."/>
        </authorList>
    </citation>
    <scope>NUCLEOTIDE SEQUENCE</scope>
    <source>
        <strain evidence="2">S-191538</strain>
    </source>
</reference>
<evidence type="ECO:0000256" key="1">
    <source>
        <dbReference type="SAM" id="MobiDB-lite"/>
    </source>
</evidence>
<evidence type="ECO:0000313" key="3">
    <source>
        <dbReference type="Proteomes" id="UP001177140"/>
    </source>
</evidence>
<dbReference type="Proteomes" id="UP001177140">
    <property type="component" value="Unassembled WGS sequence"/>
</dbReference>
<feature type="compositionally biased region" description="Basic and acidic residues" evidence="1">
    <location>
        <begin position="30"/>
        <end position="45"/>
    </location>
</feature>
<dbReference type="EMBL" id="JAJJMA010309746">
    <property type="protein sequence ID" value="MCL7048903.1"/>
    <property type="molecule type" value="Genomic_DNA"/>
</dbReference>
<feature type="non-terminal residue" evidence="2">
    <location>
        <position position="173"/>
    </location>
</feature>
<feature type="region of interest" description="Disordered" evidence="1">
    <location>
        <begin position="28"/>
        <end position="77"/>
    </location>
</feature>
<sequence>MQYNAAETVYFKQANAIQELARTKFQSFRTDSEHAKVEDKSEQKTKCNSLVKKPEKKSSCTPFQEPAGSDFSSGATPVSVENTCALSKPAEQVGCEKPTSGDGLVNEDSSLTENKPDEAEEQFSEKDAPTKLGKRIVVIDENRRKTYTISSEPVVHTESIFTPFEGETKQLVD</sequence>
<keyword evidence="3" id="KW-1185">Reference proteome</keyword>
<dbReference type="PANTHER" id="PTHR22881">
    <property type="entry name" value="BROMODOMAIN CONTAINING PROTEIN"/>
    <property type="match status" value="1"/>
</dbReference>
<accession>A0AA41VWV6</accession>
<dbReference type="PANTHER" id="PTHR22881:SF42">
    <property type="entry name" value="DNA-BINDING BROMODOMAIN-CONTAINING PROTEIN"/>
    <property type="match status" value="1"/>
</dbReference>
<proteinExistence type="predicted"/>
<dbReference type="InterPro" id="IPR051831">
    <property type="entry name" value="Bromodomain_contain_prot"/>
</dbReference>
<organism evidence="2 3">
    <name type="scientific">Papaver nudicaule</name>
    <name type="common">Iceland poppy</name>
    <dbReference type="NCBI Taxonomy" id="74823"/>
    <lineage>
        <taxon>Eukaryota</taxon>
        <taxon>Viridiplantae</taxon>
        <taxon>Streptophyta</taxon>
        <taxon>Embryophyta</taxon>
        <taxon>Tracheophyta</taxon>
        <taxon>Spermatophyta</taxon>
        <taxon>Magnoliopsida</taxon>
        <taxon>Ranunculales</taxon>
        <taxon>Papaveraceae</taxon>
        <taxon>Papaveroideae</taxon>
        <taxon>Papaver</taxon>
    </lineage>
</organism>
<protein>
    <submittedName>
        <fullName evidence="2">Uncharacterized protein</fullName>
    </submittedName>
</protein>
<feature type="region of interest" description="Disordered" evidence="1">
    <location>
        <begin position="89"/>
        <end position="131"/>
    </location>
</feature>
<name>A0AA41VWV6_PAPNU</name>
<gene>
    <name evidence="2" type="ORF">MKW94_014339</name>
</gene>
<dbReference type="AlphaFoldDB" id="A0AA41VWV6"/>